<accession>A0A2I0R5D2</accession>
<gene>
    <name evidence="1" type="ORF">CW751_00180</name>
</gene>
<dbReference type="EMBL" id="PJNI01000001">
    <property type="protein sequence ID" value="PKR81793.1"/>
    <property type="molecule type" value="Genomic_DNA"/>
</dbReference>
<keyword evidence="2" id="KW-1185">Reference proteome</keyword>
<sequence length="150" mass="17423">MNRYIEQLVEDLKEAEEAQIAVRSHLDILGEAELYIVEDEDFCDGFNVAPLCEIIGFEKIVFPPHEQLTDSQIDLIYQQLSNLIENYNFFLDFPEKVQTRLKYTLLINALEDEYTCSNANITSIEFCDYDHDTCPFGASLCQCKIFEERS</sequence>
<dbReference type="Proteomes" id="UP000236654">
    <property type="component" value="Unassembled WGS sequence"/>
</dbReference>
<name>A0A2I0R5D2_9FLAO</name>
<evidence type="ECO:0000313" key="2">
    <source>
        <dbReference type="Proteomes" id="UP000236654"/>
    </source>
</evidence>
<evidence type="ECO:0000313" key="1">
    <source>
        <dbReference type="EMBL" id="PKR81793.1"/>
    </source>
</evidence>
<reference evidence="1 2" key="1">
    <citation type="submission" date="2017-12" db="EMBL/GenBank/DDBJ databases">
        <title>The draft genome sequence of Brumimicrobium saltpan LHR20.</title>
        <authorList>
            <person name="Do Z.-J."/>
            <person name="Luo H.-R."/>
        </authorList>
    </citation>
    <scope>NUCLEOTIDE SEQUENCE [LARGE SCALE GENOMIC DNA]</scope>
    <source>
        <strain evidence="1 2">LHR20</strain>
    </source>
</reference>
<protein>
    <submittedName>
        <fullName evidence="1">Uncharacterized protein</fullName>
    </submittedName>
</protein>
<organism evidence="1 2">
    <name type="scientific">Brumimicrobium salinarum</name>
    <dbReference type="NCBI Taxonomy" id="2058658"/>
    <lineage>
        <taxon>Bacteria</taxon>
        <taxon>Pseudomonadati</taxon>
        <taxon>Bacteroidota</taxon>
        <taxon>Flavobacteriia</taxon>
        <taxon>Flavobacteriales</taxon>
        <taxon>Crocinitomicaceae</taxon>
        <taxon>Brumimicrobium</taxon>
    </lineage>
</organism>
<proteinExistence type="predicted"/>
<comment type="caution">
    <text evidence="1">The sequence shown here is derived from an EMBL/GenBank/DDBJ whole genome shotgun (WGS) entry which is preliminary data.</text>
</comment>
<dbReference type="AlphaFoldDB" id="A0A2I0R5D2"/>
<dbReference type="RefSeq" id="WP_101332939.1">
    <property type="nucleotide sequence ID" value="NZ_PJNI01000001.1"/>
</dbReference>
<dbReference type="OrthoDB" id="1441229at2"/>